<dbReference type="GO" id="GO:0003676">
    <property type="term" value="F:nucleic acid binding"/>
    <property type="evidence" value="ECO:0007669"/>
    <property type="project" value="InterPro"/>
</dbReference>
<dbReference type="Pfam" id="PF13196">
    <property type="entry name" value="DUF4012"/>
    <property type="match status" value="1"/>
</dbReference>
<protein>
    <recommendedName>
        <fullName evidence="4">CCHC-type domain-containing protein</fullName>
    </recommendedName>
</protein>
<evidence type="ECO:0008006" key="4">
    <source>
        <dbReference type="Google" id="ProtNLM"/>
    </source>
</evidence>
<evidence type="ECO:0000313" key="2">
    <source>
        <dbReference type="EMBL" id="PIR78520.1"/>
    </source>
</evidence>
<proteinExistence type="predicted"/>
<keyword evidence="1" id="KW-1133">Transmembrane helix</keyword>
<dbReference type="InterPro" id="IPR025101">
    <property type="entry name" value="DUF4012"/>
</dbReference>
<dbReference type="EMBL" id="PFBU01000021">
    <property type="protein sequence ID" value="PIR78520.1"/>
    <property type="molecule type" value="Genomic_DNA"/>
</dbReference>
<feature type="transmembrane region" description="Helical" evidence="1">
    <location>
        <begin position="203"/>
        <end position="224"/>
    </location>
</feature>
<dbReference type="SUPFAM" id="SSF57756">
    <property type="entry name" value="Retrovirus zinc finger-like domains"/>
    <property type="match status" value="1"/>
</dbReference>
<evidence type="ECO:0000313" key="3">
    <source>
        <dbReference type="Proteomes" id="UP000230852"/>
    </source>
</evidence>
<sequence length="872" mass="97779">MSKKNIIKTKIRKAPRKCVICAKIGHNSRTCPTLRAVKKESREIQTPSSHGGSFVGVKVVNKARKSPFIVDISSKRKKATDLEKINVYKNESKKPATRVVVDFGSLVKAENKKQSILQIKNPISISKPLLEVVKDKKENKKNSSPKFKITKHYRLVPRFYVIKKVVANSKKFVADFVEFVSAKIKDVGQVFYDFWHGFNFRRFTVSFLLLTIVCTIPFPAVGYYKKIKADTSEIVSKSSDAFLALQSSTVSAFNNDLPGAENDLNSALSSFGSAEEIIDKEYKAALYVAKLLPVVGDKVKSRQDLLLAGHQLALGNAYLVKGIDEATKPETADNLIARLAILQQHLRGALQAYNTALDKIDNVEITAVPAEYQQSFTDFKTLFAGFVTDMDNYDQVIRGVQLIMGGDGFKRYLVLFQNTFEIRPTGGFVGSYAVVDVSNGKITNIDVPGEGSYAFQGQLDVYEKPSLPLQLVNKRWEFQDSNWFPDFKASAQKMAWFYEHGKKTTVDGVIAINSSVLERLLTVVGPLQNEDYSLLLKSEDALTKLESEVRNYDNTEENTPKAILSVVLNQVFSSIQNLKPSQLVGLITQLHEALSGREIQLYFNDSYVQNILQDYGWTGEILPTKETQDYLLVVNSNIGGGKSDAQITQKIEHQAVVQEDGSVIDTVIVTRKHNGQGGEAYYDIPNIDFLRLYVPEGAELLDAGGFVFPDENSFKVPPSWYQDDVDLQKNEQNSQLDQKTGTEISQEFGKTVFGNWVVTKANFESQVYFIYKLPFNVLSEAKLDTEVLTNKKFFNFTNFFSQKVKNSLLSHYSILLQKQSGQTSGFDHSIIYPDGWTPIWKEGDSLELSTNGGSIVENFDNDKIFGIVMEKQ</sequence>
<keyword evidence="1" id="KW-0472">Membrane</keyword>
<dbReference type="GO" id="GO:0008270">
    <property type="term" value="F:zinc ion binding"/>
    <property type="evidence" value="ECO:0007669"/>
    <property type="project" value="InterPro"/>
</dbReference>
<evidence type="ECO:0000256" key="1">
    <source>
        <dbReference type="SAM" id="Phobius"/>
    </source>
</evidence>
<reference evidence="3" key="1">
    <citation type="submission" date="2017-09" db="EMBL/GenBank/DDBJ databases">
        <title>Depth-based differentiation of microbial function through sediment-hosted aquifers and enrichment of novel symbionts in the deep terrestrial subsurface.</title>
        <authorList>
            <person name="Probst A.J."/>
            <person name="Ladd B."/>
            <person name="Jarett J.K."/>
            <person name="Geller-Mcgrath D.E."/>
            <person name="Sieber C.M.K."/>
            <person name="Emerson J.B."/>
            <person name="Anantharaman K."/>
            <person name="Thomas B.C."/>
            <person name="Malmstrom R."/>
            <person name="Stieglmeier M."/>
            <person name="Klingl A."/>
            <person name="Woyke T."/>
            <person name="Ryan C.M."/>
            <person name="Banfield J.F."/>
        </authorList>
    </citation>
    <scope>NUCLEOTIDE SEQUENCE [LARGE SCALE GENOMIC DNA]</scope>
</reference>
<dbReference type="Proteomes" id="UP000230852">
    <property type="component" value="Unassembled WGS sequence"/>
</dbReference>
<comment type="caution">
    <text evidence="2">The sequence shown here is derived from an EMBL/GenBank/DDBJ whole genome shotgun (WGS) entry which is preliminary data.</text>
</comment>
<dbReference type="InterPro" id="IPR036875">
    <property type="entry name" value="Znf_CCHC_sf"/>
</dbReference>
<accession>A0A2H0TZ78</accession>
<organism evidence="2 3">
    <name type="scientific">Candidatus Magasanikbacteria bacterium CG10_big_fil_rev_8_21_14_0_10_36_16</name>
    <dbReference type="NCBI Taxonomy" id="1974645"/>
    <lineage>
        <taxon>Bacteria</taxon>
        <taxon>Candidatus Magasanikiibacteriota</taxon>
    </lineage>
</organism>
<name>A0A2H0TZ78_9BACT</name>
<gene>
    <name evidence="2" type="ORF">COU28_01160</name>
</gene>
<keyword evidence="1" id="KW-0812">Transmembrane</keyword>
<dbReference type="AlphaFoldDB" id="A0A2H0TZ78"/>